<dbReference type="InterPro" id="IPR017853">
    <property type="entry name" value="GH"/>
</dbReference>
<gene>
    <name evidence="10" type="ORF">PQU98_06620</name>
</gene>
<dbReference type="EC" id="3.2.1.51" evidence="3"/>
<reference evidence="10 11" key="1">
    <citation type="submission" date="2023-01" db="EMBL/GenBank/DDBJ databases">
        <title>Novel species of the genus Asticcacaulis isolated from rivers.</title>
        <authorList>
            <person name="Lu H."/>
        </authorList>
    </citation>
    <scope>NUCLEOTIDE SEQUENCE [LARGE SCALE GENOMIC DNA]</scope>
    <source>
        <strain evidence="10 11">LKC15W</strain>
    </source>
</reference>
<dbReference type="Pfam" id="PF16757">
    <property type="entry name" value="Fucosidase_C"/>
    <property type="match status" value="1"/>
</dbReference>
<organism evidence="10 11">
    <name type="scientific">Asticcacaulis machinosus</name>
    <dbReference type="NCBI Taxonomy" id="2984211"/>
    <lineage>
        <taxon>Bacteria</taxon>
        <taxon>Pseudomonadati</taxon>
        <taxon>Pseudomonadota</taxon>
        <taxon>Alphaproteobacteria</taxon>
        <taxon>Caulobacterales</taxon>
        <taxon>Caulobacteraceae</taxon>
        <taxon>Asticcacaulis</taxon>
    </lineage>
</organism>
<protein>
    <recommendedName>
        <fullName evidence="3">alpha-L-fucosidase</fullName>
        <ecNumber evidence="3">3.2.1.51</ecNumber>
    </recommendedName>
</protein>
<dbReference type="InterPro" id="IPR016286">
    <property type="entry name" value="FUC_metazoa-typ"/>
</dbReference>
<dbReference type="InterPro" id="IPR013780">
    <property type="entry name" value="Glyco_hydro_b"/>
</dbReference>
<evidence type="ECO:0000256" key="6">
    <source>
        <dbReference type="ARBA" id="ARBA00023295"/>
    </source>
</evidence>
<dbReference type="SUPFAM" id="SSF51445">
    <property type="entry name" value="(Trans)glycosidases"/>
    <property type="match status" value="1"/>
</dbReference>
<dbReference type="EMBL" id="JAQQKV010000001">
    <property type="protein sequence ID" value="MDC7675794.1"/>
    <property type="molecule type" value="Genomic_DNA"/>
</dbReference>
<feature type="signal peptide" evidence="7">
    <location>
        <begin position="1"/>
        <end position="31"/>
    </location>
</feature>
<evidence type="ECO:0000256" key="7">
    <source>
        <dbReference type="SAM" id="SignalP"/>
    </source>
</evidence>
<keyword evidence="6" id="KW-0326">Glycosidase</keyword>
<feature type="chain" id="PRO_5045997255" description="alpha-L-fucosidase" evidence="7">
    <location>
        <begin position="32"/>
        <end position="594"/>
    </location>
</feature>
<comment type="function">
    <text evidence="1">Alpha-L-fucosidase is responsible for hydrolyzing the alpha-1,6-linked fucose joined to the reducing-end N-acetylglucosamine of the carbohydrate moieties of glycoproteins.</text>
</comment>
<dbReference type="PROSITE" id="PS51318">
    <property type="entry name" value="TAT"/>
    <property type="match status" value="1"/>
</dbReference>
<dbReference type="PIRSF" id="PIRSF001092">
    <property type="entry name" value="Alpha-L-fucosidase"/>
    <property type="match status" value="1"/>
</dbReference>
<proteinExistence type="inferred from homology"/>
<name>A0ABT5HHS2_9CAUL</name>
<evidence type="ECO:0000256" key="2">
    <source>
        <dbReference type="ARBA" id="ARBA00007951"/>
    </source>
</evidence>
<comment type="similarity">
    <text evidence="2">Belongs to the glycosyl hydrolase 29 family.</text>
</comment>
<dbReference type="PANTHER" id="PTHR10030">
    <property type="entry name" value="ALPHA-L-FUCOSIDASE"/>
    <property type="match status" value="1"/>
</dbReference>
<evidence type="ECO:0000256" key="5">
    <source>
        <dbReference type="ARBA" id="ARBA00022801"/>
    </source>
</evidence>
<dbReference type="InterPro" id="IPR000933">
    <property type="entry name" value="Glyco_hydro_29"/>
</dbReference>
<dbReference type="InterPro" id="IPR006311">
    <property type="entry name" value="TAT_signal"/>
</dbReference>
<dbReference type="InterPro" id="IPR031919">
    <property type="entry name" value="Fucosidase_C"/>
</dbReference>
<feature type="domain" description="Alpha-L-fucosidase C-terminal" evidence="9">
    <location>
        <begin position="514"/>
        <end position="584"/>
    </location>
</feature>
<keyword evidence="4 7" id="KW-0732">Signal</keyword>
<accession>A0ABT5HHS2</accession>
<dbReference type="SMART" id="SM00812">
    <property type="entry name" value="Alpha_L_fucos"/>
    <property type="match status" value="1"/>
</dbReference>
<dbReference type="Proteomes" id="UP001218579">
    <property type="component" value="Unassembled WGS sequence"/>
</dbReference>
<keyword evidence="5" id="KW-0378">Hydrolase</keyword>
<dbReference type="Gene3D" id="3.20.20.80">
    <property type="entry name" value="Glycosidases"/>
    <property type="match status" value="1"/>
</dbReference>
<dbReference type="InterPro" id="IPR057739">
    <property type="entry name" value="Glyco_hydro_29_N"/>
</dbReference>
<evidence type="ECO:0000259" key="9">
    <source>
        <dbReference type="Pfam" id="PF16757"/>
    </source>
</evidence>
<dbReference type="PANTHER" id="PTHR10030:SF37">
    <property type="entry name" value="ALPHA-L-FUCOSIDASE-RELATED"/>
    <property type="match status" value="1"/>
</dbReference>
<evidence type="ECO:0000256" key="1">
    <source>
        <dbReference type="ARBA" id="ARBA00004071"/>
    </source>
</evidence>
<sequence>MTAISRRQLLAGSSALAVTLNGILHSAPGFAATPFRLPELPPMPDLAPARPEESVDMADPSEWAETKLSFPIADGPFGSSWPEIEKAYPDKGTEWLREAKFGIWVHFGPQAAGNSGDWYAKYMYDPTGRWGNKAYDNHVRNFGHPSEVGYKDILKDWNPTNLHPDTLVDLYKKAGAKFLLVQGVHHDNYDNWDSKYQKWNSVNIGPKRDLLGEWVTAARQAGLKYGVTFHHEYTWWWWQTAFGADTTGPKAGVPYDGHLTEADGKGTWWEGLDPRMLYTVNLREYRGLDTRWAPARGIFQNHEKYAEWYATWWAYRIMDVIENYDPDFIYTDGDSQNPYTGEKSGTGAKNDAASRVIAHYYNRTKARRNTVDTFSVIKFKKPTKGLVTTEEGGFPEGIKREQPWIGEVPIGDWFYGPGFIYEASSVIRYVLETASRDGASAVCIPMRPDGSLDPECLSLLSEVGEWMALNGEGIYGSSAWRVLGEGEMIDGKLKVARKGALGVRQHSVSFDQRDFRFTQGRDGAVYAFCLVVPEAGTRLTIRSLADDGTDKVKSVHLLGRDRQPKWKHTSDGLTIEVPRNHGHSITMSFRIVTT</sequence>
<evidence type="ECO:0000313" key="11">
    <source>
        <dbReference type="Proteomes" id="UP001218579"/>
    </source>
</evidence>
<feature type="domain" description="Glycoside hydrolase family 29 N-terminal" evidence="8">
    <location>
        <begin position="82"/>
        <end position="472"/>
    </location>
</feature>
<dbReference type="Pfam" id="PF01120">
    <property type="entry name" value="Alpha_L_fucos"/>
    <property type="match status" value="1"/>
</dbReference>
<evidence type="ECO:0000256" key="4">
    <source>
        <dbReference type="ARBA" id="ARBA00022729"/>
    </source>
</evidence>
<evidence type="ECO:0000256" key="3">
    <source>
        <dbReference type="ARBA" id="ARBA00012662"/>
    </source>
</evidence>
<evidence type="ECO:0000313" key="10">
    <source>
        <dbReference type="EMBL" id="MDC7675794.1"/>
    </source>
</evidence>
<dbReference type="Gene3D" id="2.60.40.1180">
    <property type="entry name" value="Golgi alpha-mannosidase II"/>
    <property type="match status" value="1"/>
</dbReference>
<comment type="caution">
    <text evidence="10">The sequence shown here is derived from an EMBL/GenBank/DDBJ whole genome shotgun (WGS) entry which is preliminary data.</text>
</comment>
<dbReference type="RefSeq" id="WP_272744114.1">
    <property type="nucleotide sequence ID" value="NZ_JAQQKV010000001.1"/>
</dbReference>
<evidence type="ECO:0000259" key="8">
    <source>
        <dbReference type="Pfam" id="PF01120"/>
    </source>
</evidence>
<keyword evidence="11" id="KW-1185">Reference proteome</keyword>